<dbReference type="AlphaFoldDB" id="A0A4C1SW03"/>
<protein>
    <submittedName>
        <fullName evidence="2">Uncharacterized protein</fullName>
    </submittedName>
</protein>
<feature type="region of interest" description="Disordered" evidence="1">
    <location>
        <begin position="1"/>
        <end position="32"/>
    </location>
</feature>
<proteinExistence type="predicted"/>
<name>A0A4C1SW03_EUMVA</name>
<evidence type="ECO:0000256" key="1">
    <source>
        <dbReference type="SAM" id="MobiDB-lite"/>
    </source>
</evidence>
<keyword evidence="3" id="KW-1185">Reference proteome</keyword>
<dbReference type="Proteomes" id="UP000299102">
    <property type="component" value="Unassembled WGS sequence"/>
</dbReference>
<accession>A0A4C1SW03</accession>
<organism evidence="2 3">
    <name type="scientific">Eumeta variegata</name>
    <name type="common">Bagworm moth</name>
    <name type="synonym">Eumeta japonica</name>
    <dbReference type="NCBI Taxonomy" id="151549"/>
    <lineage>
        <taxon>Eukaryota</taxon>
        <taxon>Metazoa</taxon>
        <taxon>Ecdysozoa</taxon>
        <taxon>Arthropoda</taxon>
        <taxon>Hexapoda</taxon>
        <taxon>Insecta</taxon>
        <taxon>Pterygota</taxon>
        <taxon>Neoptera</taxon>
        <taxon>Endopterygota</taxon>
        <taxon>Lepidoptera</taxon>
        <taxon>Glossata</taxon>
        <taxon>Ditrysia</taxon>
        <taxon>Tineoidea</taxon>
        <taxon>Psychidae</taxon>
        <taxon>Oiketicinae</taxon>
        <taxon>Eumeta</taxon>
    </lineage>
</organism>
<evidence type="ECO:0000313" key="2">
    <source>
        <dbReference type="EMBL" id="GBP05378.1"/>
    </source>
</evidence>
<dbReference type="EMBL" id="BGZK01000017">
    <property type="protein sequence ID" value="GBP05378.1"/>
    <property type="molecule type" value="Genomic_DNA"/>
</dbReference>
<sequence length="119" mass="13232">MLKYNAVPLHHPVRGRGQPSLHRKDRMPVHQSGYQCTGAGSQSLQVQPGQDLPSVLYSKKRLLDHNCYEYASDPIAARGMLRCRFVCTKGHTASAAFVKLVRSVKTKAATPGEMTWKLL</sequence>
<reference evidence="2 3" key="1">
    <citation type="journal article" date="2019" name="Commun. Biol.">
        <title>The bagworm genome reveals a unique fibroin gene that provides high tensile strength.</title>
        <authorList>
            <person name="Kono N."/>
            <person name="Nakamura H."/>
            <person name="Ohtoshi R."/>
            <person name="Tomita M."/>
            <person name="Numata K."/>
            <person name="Arakawa K."/>
        </authorList>
    </citation>
    <scope>NUCLEOTIDE SEQUENCE [LARGE SCALE GENOMIC DNA]</scope>
</reference>
<gene>
    <name evidence="2" type="ORF">EVAR_76797_1</name>
</gene>
<comment type="caution">
    <text evidence="2">The sequence shown here is derived from an EMBL/GenBank/DDBJ whole genome shotgun (WGS) entry which is preliminary data.</text>
</comment>
<evidence type="ECO:0000313" key="3">
    <source>
        <dbReference type="Proteomes" id="UP000299102"/>
    </source>
</evidence>